<reference evidence="1" key="1">
    <citation type="submission" date="2021-09" db="EMBL/GenBank/DDBJ databases">
        <authorList>
            <consortium name="AG Swart"/>
            <person name="Singh M."/>
            <person name="Singh A."/>
            <person name="Seah K."/>
            <person name="Emmerich C."/>
        </authorList>
    </citation>
    <scope>NUCLEOTIDE SEQUENCE</scope>
    <source>
        <strain evidence="1">ATCC30299</strain>
    </source>
</reference>
<protein>
    <submittedName>
        <fullName evidence="1">Uncharacterized protein</fullName>
    </submittedName>
</protein>
<keyword evidence="2" id="KW-1185">Reference proteome</keyword>
<dbReference type="Proteomes" id="UP001162131">
    <property type="component" value="Unassembled WGS sequence"/>
</dbReference>
<evidence type="ECO:0000313" key="1">
    <source>
        <dbReference type="EMBL" id="CAG9327565.1"/>
    </source>
</evidence>
<proteinExistence type="predicted"/>
<comment type="caution">
    <text evidence="1">The sequence shown here is derived from an EMBL/GenBank/DDBJ whole genome shotgun (WGS) entry which is preliminary data.</text>
</comment>
<accession>A0AAU9JKY6</accession>
<dbReference type="AlphaFoldDB" id="A0AAU9JKY6"/>
<sequence>MCFSFLNCVRKKKKHFASTVAIAPKTIQIFEKPESSDSLESLRASIGELGIPIAKERFYENIGGILIFKNDSLNDQSWERVHKRRIINAPVESRIKMARDNLMSV</sequence>
<name>A0AAU9JKY6_9CILI</name>
<dbReference type="EMBL" id="CAJZBQ010000044">
    <property type="protein sequence ID" value="CAG9327565.1"/>
    <property type="molecule type" value="Genomic_DNA"/>
</dbReference>
<gene>
    <name evidence="1" type="ORF">BSTOLATCC_MIC44198</name>
</gene>
<organism evidence="1 2">
    <name type="scientific">Blepharisma stoltei</name>
    <dbReference type="NCBI Taxonomy" id="1481888"/>
    <lineage>
        <taxon>Eukaryota</taxon>
        <taxon>Sar</taxon>
        <taxon>Alveolata</taxon>
        <taxon>Ciliophora</taxon>
        <taxon>Postciliodesmatophora</taxon>
        <taxon>Heterotrichea</taxon>
        <taxon>Heterotrichida</taxon>
        <taxon>Blepharismidae</taxon>
        <taxon>Blepharisma</taxon>
    </lineage>
</organism>
<evidence type="ECO:0000313" key="2">
    <source>
        <dbReference type="Proteomes" id="UP001162131"/>
    </source>
</evidence>